<dbReference type="InterPro" id="IPR036397">
    <property type="entry name" value="RNaseH_sf"/>
</dbReference>
<dbReference type="EMBL" id="CP021106">
    <property type="protein sequence ID" value="ARO88804.1"/>
    <property type="molecule type" value="Genomic_DNA"/>
</dbReference>
<evidence type="ECO:0000313" key="3">
    <source>
        <dbReference type="Proteomes" id="UP000012179"/>
    </source>
</evidence>
<dbReference type="NCBIfam" id="NF033577">
    <property type="entry name" value="transpos_IS481"/>
    <property type="match status" value="1"/>
</dbReference>
<protein>
    <submittedName>
        <fullName evidence="2">IS481 family transposase</fullName>
    </submittedName>
</protein>
<organism evidence="2 3">
    <name type="scientific">Nitrosospira lacus</name>
    <dbReference type="NCBI Taxonomy" id="1288494"/>
    <lineage>
        <taxon>Bacteria</taxon>
        <taxon>Pseudomonadati</taxon>
        <taxon>Pseudomonadota</taxon>
        <taxon>Betaproteobacteria</taxon>
        <taxon>Nitrosomonadales</taxon>
        <taxon>Nitrosomonadaceae</taxon>
        <taxon>Nitrosospira</taxon>
    </lineage>
</organism>
<dbReference type="PROSITE" id="PS50994">
    <property type="entry name" value="INTEGRASE"/>
    <property type="match status" value="1"/>
</dbReference>
<feature type="domain" description="Integrase catalytic" evidence="1">
    <location>
        <begin position="159"/>
        <end position="335"/>
    </location>
</feature>
<dbReference type="PANTHER" id="PTHR46889:SF4">
    <property type="entry name" value="TRANSPOSASE INSO FOR INSERTION SEQUENCE ELEMENT IS911B-RELATED"/>
    <property type="match status" value="1"/>
</dbReference>
<dbReference type="AlphaFoldDB" id="A0A1W6SSL9"/>
<keyword evidence="3" id="KW-1185">Reference proteome</keyword>
<dbReference type="KEGG" id="nlc:EBAPG3_014070"/>
<dbReference type="OrthoDB" id="5392015at2"/>
<dbReference type="Gene3D" id="3.30.420.10">
    <property type="entry name" value="Ribonuclease H-like superfamily/Ribonuclease H"/>
    <property type="match status" value="1"/>
</dbReference>
<dbReference type="eggNOG" id="COG2801">
    <property type="taxonomic scope" value="Bacteria"/>
</dbReference>
<dbReference type="Pfam" id="PF13551">
    <property type="entry name" value="HTH_29"/>
    <property type="match status" value="1"/>
</dbReference>
<accession>A0A1W6SSL9</accession>
<dbReference type="GO" id="GO:0015074">
    <property type="term" value="P:DNA integration"/>
    <property type="evidence" value="ECO:0007669"/>
    <property type="project" value="InterPro"/>
</dbReference>
<dbReference type="GO" id="GO:0003676">
    <property type="term" value="F:nucleic acid binding"/>
    <property type="evidence" value="ECO:0007669"/>
    <property type="project" value="InterPro"/>
</dbReference>
<dbReference type="RefSeq" id="WP_004173971.1">
    <property type="nucleotide sequence ID" value="NZ_CP021106.3"/>
</dbReference>
<dbReference type="PANTHER" id="PTHR46889">
    <property type="entry name" value="TRANSPOSASE INSF FOR INSERTION SEQUENCE IS3B-RELATED"/>
    <property type="match status" value="1"/>
</dbReference>
<dbReference type="InterPro" id="IPR001584">
    <property type="entry name" value="Integrase_cat-core"/>
</dbReference>
<evidence type="ECO:0000259" key="1">
    <source>
        <dbReference type="PROSITE" id="PS50994"/>
    </source>
</evidence>
<dbReference type="Pfam" id="PF13683">
    <property type="entry name" value="rve_3"/>
    <property type="match status" value="1"/>
</dbReference>
<evidence type="ECO:0000313" key="2">
    <source>
        <dbReference type="EMBL" id="ARO88804.1"/>
    </source>
</evidence>
<dbReference type="InterPro" id="IPR009057">
    <property type="entry name" value="Homeodomain-like_sf"/>
</dbReference>
<dbReference type="InterPro" id="IPR050900">
    <property type="entry name" value="Transposase_IS3/IS150/IS904"/>
</dbReference>
<dbReference type="SUPFAM" id="SSF53098">
    <property type="entry name" value="Ribonuclease H-like"/>
    <property type="match status" value="1"/>
</dbReference>
<gene>
    <name evidence="2" type="ORF">EBAPG3_014070</name>
</gene>
<dbReference type="InterPro" id="IPR012337">
    <property type="entry name" value="RNaseH-like_sf"/>
</dbReference>
<dbReference type="Proteomes" id="UP000012179">
    <property type="component" value="Chromosome"/>
</dbReference>
<sequence>MSSFQQNVIKHKVGLLSLAAELGNVSRACKVMGFSRDTFYRYQSAMDSGGIDALIDANRRKPNPKNRVEEATEASVAAFAIEQPAFGQVRVSNELRKRGIFVSPSGVRSVWLRHGLESFKRRLAALERHVVQTGEVLTEAQVTALEKKQDDDIAHGEIETAHPGYLGSQDTFYVGTIKGVGRIYQQTFVDTYSKWAAAKLYTTKTPITAADLLNDQVLPFFAEQGMGLIRVLTDRGTEYCGKLETHDYQLYLALNDIEHTRTKAHHPQTNGICERFHKTILQEFYQVAFRRKIYRSIEELQIDLDDWLHSYNHVRTHQGKMCCGRTPMQTLIDGKEDWHDKITLLNN</sequence>
<dbReference type="InterPro" id="IPR047656">
    <property type="entry name" value="IS481-like_transpos"/>
</dbReference>
<name>A0A1W6SSL9_9PROT</name>
<proteinExistence type="predicted"/>
<reference evidence="2 3" key="1">
    <citation type="journal article" date="2015" name="Int. J. Syst. Evol. Microbiol.">
        <title>Nitrosospira lacus sp. nov., a psychrotolerant, ammonia-oxidizing bacterium from sandy lake sediment.</title>
        <authorList>
            <person name="Urakawa H."/>
            <person name="Garcia J.C."/>
            <person name="Nielsen J.L."/>
            <person name="Le V.Q."/>
            <person name="Kozlowski J.A."/>
            <person name="Stein L.Y."/>
            <person name="Lim C.K."/>
            <person name="Pommerening-Roser A."/>
            <person name="Martens-Habbena W."/>
            <person name="Stahl D.A."/>
            <person name="Klotz M.G."/>
        </authorList>
    </citation>
    <scope>NUCLEOTIDE SEQUENCE [LARGE SCALE GENOMIC DNA]</scope>
    <source>
        <strain evidence="2 3">APG3</strain>
    </source>
</reference>
<dbReference type="SUPFAM" id="SSF46689">
    <property type="entry name" value="Homeodomain-like"/>
    <property type="match status" value="1"/>
</dbReference>